<name>A0ABQ1MML5_9PROT</name>
<accession>A0ABQ1MML5</accession>
<comment type="catalytic activity">
    <reaction evidence="5">
        <text>ethanolamine = acetaldehyde + NH4(+)</text>
        <dbReference type="Rhea" id="RHEA:15313"/>
        <dbReference type="ChEBI" id="CHEBI:15343"/>
        <dbReference type="ChEBI" id="CHEBI:28938"/>
        <dbReference type="ChEBI" id="CHEBI:57603"/>
        <dbReference type="EC" id="4.3.1.7"/>
    </reaction>
</comment>
<feature type="region of interest" description="Disordered" evidence="6">
    <location>
        <begin position="245"/>
        <end position="269"/>
    </location>
</feature>
<keyword evidence="1 5" id="KW-0846">Cobalamin</keyword>
<keyword evidence="8" id="KW-1185">Reference proteome</keyword>
<comment type="caution">
    <text evidence="7">The sequence shown here is derived from an EMBL/GenBank/DDBJ whole genome shotgun (WGS) entry which is preliminary data.</text>
</comment>
<dbReference type="Gene3D" id="1.10.30.40">
    <property type="entry name" value="Ethanolamine ammonia-lyase light chain (EutC), N-terminal domain"/>
    <property type="match status" value="1"/>
</dbReference>
<dbReference type="Gene3D" id="3.40.50.11240">
    <property type="entry name" value="Ethanolamine ammonia-lyase light chain (EutC)"/>
    <property type="match status" value="1"/>
</dbReference>
<organism evidence="7 8">
    <name type="scientific">Asaia siamensis</name>
    <dbReference type="NCBI Taxonomy" id="110479"/>
    <lineage>
        <taxon>Bacteria</taxon>
        <taxon>Pseudomonadati</taxon>
        <taxon>Pseudomonadota</taxon>
        <taxon>Alphaproteobacteria</taxon>
        <taxon>Acetobacterales</taxon>
        <taxon>Acetobacteraceae</taxon>
        <taxon>Asaia</taxon>
    </lineage>
</organism>
<evidence type="ECO:0000256" key="5">
    <source>
        <dbReference type="HAMAP-Rule" id="MF_00601"/>
    </source>
</evidence>
<dbReference type="Pfam" id="PF05985">
    <property type="entry name" value="EutC"/>
    <property type="match status" value="1"/>
</dbReference>
<comment type="subunit">
    <text evidence="5">The basic unit is a heterodimer which dimerizes to form tetramers. The heterotetramers trimerize; 6 large subunits form a core ring with 6 small subunits projecting outwards.</text>
</comment>
<proteinExistence type="inferred from homology"/>
<feature type="binding site" evidence="5">
    <location>
        <position position="175"/>
    </location>
    <ligand>
        <name>adenosylcob(III)alamin</name>
        <dbReference type="ChEBI" id="CHEBI:18408"/>
    </ligand>
</feature>
<comment type="similarity">
    <text evidence="5">Belongs to the EutC family.</text>
</comment>
<evidence type="ECO:0000256" key="4">
    <source>
        <dbReference type="ARBA" id="ARBA00024446"/>
    </source>
</evidence>
<comment type="cofactor">
    <cofactor evidence="5">
        <name>adenosylcob(III)alamin</name>
        <dbReference type="ChEBI" id="CHEBI:18408"/>
    </cofactor>
    <text evidence="5">Binds between the large and small subunits.</text>
</comment>
<dbReference type="EC" id="4.3.1.7" evidence="5"/>
<protein>
    <recommendedName>
        <fullName evidence="5">Ethanolamine ammonia-lyase small subunit</fullName>
        <shortName evidence="5">EAL small subunit</shortName>
        <ecNumber evidence="5">4.3.1.7</ecNumber>
    </recommendedName>
</protein>
<dbReference type="HAMAP" id="MF_00601">
    <property type="entry name" value="EutC"/>
    <property type="match status" value="1"/>
</dbReference>
<keyword evidence="2 5" id="KW-0456">Lyase</keyword>
<dbReference type="InterPro" id="IPR042255">
    <property type="entry name" value="EutC_N"/>
</dbReference>
<dbReference type="EMBL" id="BMCH01000008">
    <property type="protein sequence ID" value="GGC39814.1"/>
    <property type="molecule type" value="Genomic_DNA"/>
</dbReference>
<evidence type="ECO:0000256" key="3">
    <source>
        <dbReference type="ARBA" id="ARBA00023285"/>
    </source>
</evidence>
<dbReference type="InterPro" id="IPR009246">
    <property type="entry name" value="EutC"/>
</dbReference>
<comment type="pathway">
    <text evidence="5">Amine and polyamine degradation; ethanolamine degradation.</text>
</comment>
<dbReference type="PANTHER" id="PTHR39330">
    <property type="entry name" value="ETHANOLAMINE AMMONIA-LYASE LIGHT CHAIN"/>
    <property type="match status" value="1"/>
</dbReference>
<keyword evidence="4 5" id="KW-1283">Bacterial microcompartment</keyword>
<dbReference type="RefSeq" id="WP_188427315.1">
    <property type="nucleotide sequence ID" value="NZ_BMCH01000008.1"/>
</dbReference>
<feature type="binding site" evidence="5">
    <location>
        <position position="154"/>
    </location>
    <ligand>
        <name>adenosylcob(III)alamin</name>
        <dbReference type="ChEBI" id="CHEBI:18408"/>
    </ligand>
</feature>
<dbReference type="NCBIfam" id="NF003971">
    <property type="entry name" value="PRK05465.1"/>
    <property type="match status" value="1"/>
</dbReference>
<feature type="binding site" evidence="5">
    <location>
        <position position="204"/>
    </location>
    <ligand>
        <name>adenosylcob(III)alamin</name>
        <dbReference type="ChEBI" id="CHEBI:18408"/>
    </ligand>
</feature>
<comment type="subcellular location">
    <subcellularLocation>
        <location evidence="5">Bacterial microcompartment</location>
    </subcellularLocation>
</comment>
<evidence type="ECO:0000313" key="8">
    <source>
        <dbReference type="Proteomes" id="UP000637769"/>
    </source>
</evidence>
<sequence length="269" mass="28871">MSDLPEKPSTASDPWQKLRDLTRARIGLARTGNGQTTRDVLSFQAAHAMARDAVHMAFDLDGLRHDLAPAAPLIVSSAAPDRTTYLSRPDLGRSLAPASKELLPRGDWDLAFVLADGLSAQAVMQQGPAVFHACRRALPAWRIAPPVIALQGRVAIGDDIAEALGARMVAVLIGERPGLSVPNSMGVYLTYNPAPGCPDSRRNCLSNIHLHGLGIDEACVKLVWLMREAQTLKLTGVGLKERAPQLWAPGTPEASHQTIAPTPEKRDTP</sequence>
<evidence type="ECO:0000256" key="2">
    <source>
        <dbReference type="ARBA" id="ARBA00023239"/>
    </source>
</evidence>
<keyword evidence="3 5" id="KW-0170">Cobalt</keyword>
<reference evidence="8" key="1">
    <citation type="journal article" date="2019" name="Int. J. Syst. Evol. Microbiol.">
        <title>The Global Catalogue of Microorganisms (GCM) 10K type strain sequencing project: providing services to taxonomists for standard genome sequencing and annotation.</title>
        <authorList>
            <consortium name="The Broad Institute Genomics Platform"/>
            <consortium name="The Broad Institute Genome Sequencing Center for Infectious Disease"/>
            <person name="Wu L."/>
            <person name="Ma J."/>
        </authorList>
    </citation>
    <scope>NUCLEOTIDE SEQUENCE [LARGE SCALE GENOMIC DNA]</scope>
    <source>
        <strain evidence="8">CCM 7132</strain>
    </source>
</reference>
<comment type="function">
    <text evidence="5">Catalyzes the deamination of various vicinal amino-alcohols to oxo compounds. Allows this organism to utilize ethanolamine as the sole source of nitrogen and carbon in the presence of external vitamin B12.</text>
</comment>
<evidence type="ECO:0000313" key="7">
    <source>
        <dbReference type="EMBL" id="GGC39814.1"/>
    </source>
</evidence>
<evidence type="ECO:0000256" key="6">
    <source>
        <dbReference type="SAM" id="MobiDB-lite"/>
    </source>
</evidence>
<dbReference type="PANTHER" id="PTHR39330:SF1">
    <property type="entry name" value="ETHANOLAMINE AMMONIA-LYASE SMALL SUBUNIT"/>
    <property type="match status" value="1"/>
</dbReference>
<dbReference type="Proteomes" id="UP000637769">
    <property type="component" value="Unassembled WGS sequence"/>
</dbReference>
<evidence type="ECO:0000256" key="1">
    <source>
        <dbReference type="ARBA" id="ARBA00022628"/>
    </source>
</evidence>
<gene>
    <name evidence="5 7" type="primary">eutC</name>
    <name evidence="7" type="ORF">GCM10007207_26600</name>
</gene>
<dbReference type="InterPro" id="IPR042251">
    <property type="entry name" value="EutC_C"/>
</dbReference>
<dbReference type="PIRSF" id="PIRSF018982">
    <property type="entry name" value="EutC"/>
    <property type="match status" value="1"/>
</dbReference>